<organism evidence="1">
    <name type="scientific">Podoviridae sp. ctBev14</name>
    <dbReference type="NCBI Taxonomy" id="2823556"/>
    <lineage>
        <taxon>Viruses</taxon>
        <taxon>Duplodnaviria</taxon>
        <taxon>Heunggongvirae</taxon>
        <taxon>Uroviricota</taxon>
        <taxon>Caudoviricetes</taxon>
    </lineage>
</organism>
<proteinExistence type="predicted"/>
<reference evidence="1" key="1">
    <citation type="journal article" date="2021" name="Proc. Natl. Acad. Sci. U.S.A.">
        <title>A Catalog of Tens of Thousands of Viruses from Human Metagenomes Reveals Hidden Associations with Chronic Diseases.</title>
        <authorList>
            <person name="Tisza M.J."/>
            <person name="Buck C.B."/>
        </authorList>
    </citation>
    <scope>NUCLEOTIDE SEQUENCE</scope>
    <source>
        <strain evidence="1">CtBev14</strain>
    </source>
</reference>
<name>A0A8S5LAR4_9CAUD</name>
<accession>A0A8S5LAR4</accession>
<protein>
    <submittedName>
        <fullName evidence="1">Uncharacterized protein</fullName>
    </submittedName>
</protein>
<dbReference type="EMBL" id="BK014667">
    <property type="protein sequence ID" value="DAD67100.1"/>
    <property type="molecule type" value="Genomic_DNA"/>
</dbReference>
<evidence type="ECO:0000313" key="1">
    <source>
        <dbReference type="EMBL" id="DAD67100.1"/>
    </source>
</evidence>
<sequence>MFFISKAYILSFKIKLSHNNPLYKHYACRG</sequence>